<dbReference type="InterPro" id="IPR010667">
    <property type="entry name" value="Phage_T4_Gp19"/>
</dbReference>
<dbReference type="RefSeq" id="WP_206088190.1">
    <property type="nucleotide sequence ID" value="NZ_CP065053.1"/>
</dbReference>
<gene>
    <name evidence="1" type="ORF">IV454_24085</name>
</gene>
<name>A0AA48W9S3_9BURK</name>
<reference evidence="1 2" key="1">
    <citation type="submission" date="2020-11" db="EMBL/GenBank/DDBJ databases">
        <authorList>
            <person name="Sun Q."/>
        </authorList>
    </citation>
    <scope>NUCLEOTIDE SEQUENCE [LARGE SCALE GENOMIC DNA]</scope>
    <source>
        <strain evidence="1 2">P8398</strain>
    </source>
</reference>
<protein>
    <submittedName>
        <fullName evidence="1">Phage tail protein</fullName>
    </submittedName>
</protein>
<dbReference type="InterPro" id="IPR011747">
    <property type="entry name" value="CHP02241"/>
</dbReference>
<dbReference type="NCBIfam" id="TIGR02241">
    <property type="entry name" value="conserved hypothetical phage tail region protein"/>
    <property type="match status" value="1"/>
</dbReference>
<proteinExistence type="predicted"/>
<accession>A0AA48W9S3</accession>
<sequence length="197" mass="20338">MALLSRADPVLNHNFVVSLLDTSSVLATLGSAALSAVLDVAVGGFSECSGIEMTMKTEDYKEGGNNGAVLRFPSRVEWGAITLKKGLGSGSALWDWHYGFAVGKGKRRDGLIVLLNDQHVPNNIWFFRRALPTKYSGPQLNATQNSVAIEAIEIAHEGIFQLPLVGAASGIGAALAGGGIGGAIAAAGSLSGSIGNF</sequence>
<dbReference type="EMBL" id="CP065053">
    <property type="protein sequence ID" value="QPI48581.1"/>
    <property type="molecule type" value="Genomic_DNA"/>
</dbReference>
<organism evidence="1 2">
    <name type="scientific">Massilia antarctica</name>
    <dbReference type="NCBI Taxonomy" id="2765360"/>
    <lineage>
        <taxon>Bacteria</taxon>
        <taxon>Pseudomonadati</taxon>
        <taxon>Pseudomonadota</taxon>
        <taxon>Betaproteobacteria</taxon>
        <taxon>Burkholderiales</taxon>
        <taxon>Oxalobacteraceae</taxon>
        <taxon>Telluria group</taxon>
        <taxon>Massilia</taxon>
    </lineage>
</organism>
<dbReference type="PANTHER" id="PTHR38009:SF1">
    <property type="entry name" value="CONSERVED HYPOTHETICAL PHAGE TAIL PROTEIN"/>
    <property type="match status" value="1"/>
</dbReference>
<dbReference type="Pfam" id="PF06841">
    <property type="entry name" value="Phage_T4_gp19"/>
    <property type="match status" value="1"/>
</dbReference>
<evidence type="ECO:0000313" key="2">
    <source>
        <dbReference type="Proteomes" id="UP000662888"/>
    </source>
</evidence>
<dbReference type="Proteomes" id="UP000662888">
    <property type="component" value="Chromosome"/>
</dbReference>
<keyword evidence="2" id="KW-1185">Reference proteome</keyword>
<evidence type="ECO:0000313" key="1">
    <source>
        <dbReference type="EMBL" id="QPI48581.1"/>
    </source>
</evidence>
<dbReference type="PANTHER" id="PTHR38009">
    <property type="entry name" value="CONSERVED HYPOTHETICAL PHAGE TAIL PROTEIN"/>
    <property type="match status" value="1"/>
</dbReference>